<sequence length="160" mass="18556">MLNSLDSTDIRILQLLQENARLTNKEIGERLNKTPTPIYERIKKLQEQGYIKGYVAILDHKKIDRGLMAFTQVQLRDHSAENLNHFVEEVITFEEVLECYQMSGGFDFFLRVAVKDLDTYHDFLMKKLFNVVPLGSVQSTFVLKEAKRETSFPITMPKGK</sequence>
<dbReference type="Pfam" id="PF13412">
    <property type="entry name" value="HTH_24"/>
    <property type="match status" value="1"/>
</dbReference>
<evidence type="ECO:0000313" key="6">
    <source>
        <dbReference type="Proteomes" id="UP000264217"/>
    </source>
</evidence>
<dbReference type="AlphaFoldDB" id="A0A372NNW7"/>
<evidence type="ECO:0000313" key="5">
    <source>
        <dbReference type="EMBL" id="RFZ90631.1"/>
    </source>
</evidence>
<dbReference type="GO" id="GO:0006355">
    <property type="term" value="P:regulation of DNA-templated transcription"/>
    <property type="evidence" value="ECO:0007669"/>
    <property type="project" value="UniProtKB-ARBA"/>
</dbReference>
<dbReference type="Gene3D" id="3.30.70.920">
    <property type="match status" value="1"/>
</dbReference>
<keyword evidence="3" id="KW-0804">Transcription</keyword>
<dbReference type="InterPro" id="IPR000485">
    <property type="entry name" value="AsnC-type_HTH_dom"/>
</dbReference>
<name>A0A372NNW7_9SPHI</name>
<feature type="domain" description="HTH asnC-type" evidence="4">
    <location>
        <begin position="5"/>
        <end position="68"/>
    </location>
</feature>
<evidence type="ECO:0000256" key="1">
    <source>
        <dbReference type="ARBA" id="ARBA00023015"/>
    </source>
</evidence>
<dbReference type="SUPFAM" id="SSF54909">
    <property type="entry name" value="Dimeric alpha+beta barrel"/>
    <property type="match status" value="1"/>
</dbReference>
<dbReference type="GO" id="GO:0005829">
    <property type="term" value="C:cytosol"/>
    <property type="evidence" value="ECO:0007669"/>
    <property type="project" value="TreeGrafter"/>
</dbReference>
<dbReference type="InterPro" id="IPR019887">
    <property type="entry name" value="Tscrpt_reg_AsnC/Lrp_C"/>
</dbReference>
<keyword evidence="2" id="KW-0238">DNA-binding</keyword>
<gene>
    <name evidence="5" type="ORF">D0C36_16845</name>
</gene>
<keyword evidence="1" id="KW-0805">Transcription regulation</keyword>
<organism evidence="5 6">
    <name type="scientific">Mucilaginibacter conchicola</name>
    <dbReference type="NCBI Taxonomy" id="2303333"/>
    <lineage>
        <taxon>Bacteria</taxon>
        <taxon>Pseudomonadati</taxon>
        <taxon>Bacteroidota</taxon>
        <taxon>Sphingobacteriia</taxon>
        <taxon>Sphingobacteriales</taxon>
        <taxon>Sphingobacteriaceae</taxon>
        <taxon>Mucilaginibacter</taxon>
    </lineage>
</organism>
<accession>A0A372NNW7</accession>
<dbReference type="PRINTS" id="PR00033">
    <property type="entry name" value="HTHASNC"/>
</dbReference>
<evidence type="ECO:0000256" key="2">
    <source>
        <dbReference type="ARBA" id="ARBA00023125"/>
    </source>
</evidence>
<dbReference type="PANTHER" id="PTHR30154:SF34">
    <property type="entry name" value="TRANSCRIPTIONAL REGULATOR AZLB"/>
    <property type="match status" value="1"/>
</dbReference>
<dbReference type="SUPFAM" id="SSF46785">
    <property type="entry name" value="Winged helix' DNA-binding domain"/>
    <property type="match status" value="1"/>
</dbReference>
<dbReference type="InterPro" id="IPR036388">
    <property type="entry name" value="WH-like_DNA-bd_sf"/>
</dbReference>
<dbReference type="PROSITE" id="PS50956">
    <property type="entry name" value="HTH_ASNC_2"/>
    <property type="match status" value="1"/>
</dbReference>
<dbReference type="GO" id="GO:0043565">
    <property type="term" value="F:sequence-specific DNA binding"/>
    <property type="evidence" value="ECO:0007669"/>
    <property type="project" value="InterPro"/>
</dbReference>
<dbReference type="CDD" id="cd00090">
    <property type="entry name" value="HTH_ARSR"/>
    <property type="match status" value="1"/>
</dbReference>
<keyword evidence="6" id="KW-1185">Reference proteome</keyword>
<dbReference type="InterPro" id="IPR036390">
    <property type="entry name" value="WH_DNA-bd_sf"/>
</dbReference>
<dbReference type="SMART" id="SM00344">
    <property type="entry name" value="HTH_ASNC"/>
    <property type="match status" value="1"/>
</dbReference>
<dbReference type="Gene3D" id="1.10.10.10">
    <property type="entry name" value="Winged helix-like DNA-binding domain superfamily/Winged helix DNA-binding domain"/>
    <property type="match status" value="1"/>
</dbReference>
<proteinExistence type="predicted"/>
<dbReference type="PANTHER" id="PTHR30154">
    <property type="entry name" value="LEUCINE-RESPONSIVE REGULATORY PROTEIN"/>
    <property type="match status" value="1"/>
</dbReference>
<dbReference type="Proteomes" id="UP000264217">
    <property type="component" value="Unassembled WGS sequence"/>
</dbReference>
<evidence type="ECO:0000259" key="4">
    <source>
        <dbReference type="PROSITE" id="PS50956"/>
    </source>
</evidence>
<dbReference type="RefSeq" id="WP_117392836.1">
    <property type="nucleotide sequence ID" value="NZ_QWDC01000003.1"/>
</dbReference>
<dbReference type="InterPro" id="IPR011008">
    <property type="entry name" value="Dimeric_a/b-barrel"/>
</dbReference>
<dbReference type="GO" id="GO:0043200">
    <property type="term" value="P:response to amino acid"/>
    <property type="evidence" value="ECO:0007669"/>
    <property type="project" value="TreeGrafter"/>
</dbReference>
<dbReference type="EMBL" id="QWDC01000003">
    <property type="protein sequence ID" value="RFZ90631.1"/>
    <property type="molecule type" value="Genomic_DNA"/>
</dbReference>
<protein>
    <submittedName>
        <fullName evidence="5">Lrp/AsnC family transcriptional regulator</fullName>
    </submittedName>
</protein>
<dbReference type="InterPro" id="IPR011991">
    <property type="entry name" value="ArsR-like_HTH"/>
</dbReference>
<evidence type="ECO:0000256" key="3">
    <source>
        <dbReference type="ARBA" id="ARBA00023163"/>
    </source>
</evidence>
<dbReference type="OrthoDB" id="9800326at2"/>
<comment type="caution">
    <text evidence="5">The sequence shown here is derived from an EMBL/GenBank/DDBJ whole genome shotgun (WGS) entry which is preliminary data.</text>
</comment>
<dbReference type="Pfam" id="PF01037">
    <property type="entry name" value="AsnC_trans_reg"/>
    <property type="match status" value="1"/>
</dbReference>
<dbReference type="InterPro" id="IPR019888">
    <property type="entry name" value="Tscrpt_reg_AsnC-like"/>
</dbReference>
<reference evidence="5 6" key="1">
    <citation type="submission" date="2018-08" db="EMBL/GenBank/DDBJ databases">
        <title>Mucilaginibacter sp. MYSH2.</title>
        <authorList>
            <person name="Seo T."/>
        </authorList>
    </citation>
    <scope>NUCLEOTIDE SEQUENCE [LARGE SCALE GENOMIC DNA]</scope>
    <source>
        <strain evidence="5 6">MYSH2</strain>
    </source>
</reference>